<dbReference type="InterPro" id="IPR017853">
    <property type="entry name" value="GH"/>
</dbReference>
<dbReference type="GO" id="GO:0004563">
    <property type="term" value="F:beta-N-acetylhexosaminidase activity"/>
    <property type="evidence" value="ECO:0007669"/>
    <property type="project" value="UniProtKB-EC"/>
</dbReference>
<proteinExistence type="inferred from homology"/>
<dbReference type="PANTHER" id="PTHR30480">
    <property type="entry name" value="BETA-HEXOSAMINIDASE-RELATED"/>
    <property type="match status" value="1"/>
</dbReference>
<keyword evidence="4 7" id="KW-0378">Hydrolase</keyword>
<feature type="domain" description="Glycoside hydrolase family 3 N-terminal" evidence="6">
    <location>
        <begin position="86"/>
        <end position="338"/>
    </location>
</feature>
<comment type="caution">
    <text evidence="7">The sequence shown here is derived from an EMBL/GenBank/DDBJ whole genome shotgun (WGS) entry which is preliminary data.</text>
</comment>
<comment type="catalytic activity">
    <reaction evidence="1">
        <text>Hydrolysis of terminal non-reducing N-acetyl-D-hexosamine residues in N-acetyl-beta-D-hexosaminides.</text>
        <dbReference type="EC" id="3.2.1.52"/>
    </reaction>
</comment>
<keyword evidence="5" id="KW-0326">Glycosidase</keyword>
<dbReference type="InterPro" id="IPR050226">
    <property type="entry name" value="NagZ_Beta-hexosaminidase"/>
</dbReference>
<dbReference type="Gene3D" id="3.20.20.300">
    <property type="entry name" value="Glycoside hydrolase, family 3, N-terminal domain"/>
    <property type="match status" value="1"/>
</dbReference>
<dbReference type="Proteomes" id="UP000295701">
    <property type="component" value="Unassembled WGS sequence"/>
</dbReference>
<dbReference type="Pfam" id="PF00933">
    <property type="entry name" value="Glyco_hydro_3"/>
    <property type="match status" value="1"/>
</dbReference>
<dbReference type="EMBL" id="SNAA01000001">
    <property type="protein sequence ID" value="TDL84150.1"/>
    <property type="molecule type" value="Genomic_DNA"/>
</dbReference>
<name>A0A4R6AJJ3_9RHOB</name>
<organism evidence="7 8">
    <name type="scientific">Palleronia sediminis</name>
    <dbReference type="NCBI Taxonomy" id="2547833"/>
    <lineage>
        <taxon>Bacteria</taxon>
        <taxon>Pseudomonadati</taxon>
        <taxon>Pseudomonadota</taxon>
        <taxon>Alphaproteobacteria</taxon>
        <taxon>Rhodobacterales</taxon>
        <taxon>Roseobacteraceae</taxon>
        <taxon>Palleronia</taxon>
    </lineage>
</organism>
<dbReference type="GO" id="GO:0009254">
    <property type="term" value="P:peptidoglycan turnover"/>
    <property type="evidence" value="ECO:0007669"/>
    <property type="project" value="TreeGrafter"/>
</dbReference>
<dbReference type="OrthoDB" id="9786661at2"/>
<evidence type="ECO:0000256" key="2">
    <source>
        <dbReference type="ARBA" id="ARBA00005336"/>
    </source>
</evidence>
<reference evidence="7 8" key="1">
    <citation type="submission" date="2019-03" db="EMBL/GenBank/DDBJ databases">
        <title>Primorskyibacter sp. SS33 isolated from sediments.</title>
        <authorList>
            <person name="Xunke S."/>
        </authorList>
    </citation>
    <scope>NUCLEOTIDE SEQUENCE [LARGE SCALE GENOMIC DNA]</scope>
    <source>
        <strain evidence="7 8">SS33</strain>
    </source>
</reference>
<gene>
    <name evidence="7" type="ORF">E2L08_01385</name>
</gene>
<evidence type="ECO:0000313" key="8">
    <source>
        <dbReference type="Proteomes" id="UP000295701"/>
    </source>
</evidence>
<dbReference type="InterPro" id="IPR001764">
    <property type="entry name" value="Glyco_hydro_3_N"/>
</dbReference>
<dbReference type="SUPFAM" id="SSF51445">
    <property type="entry name" value="(Trans)glycosidases"/>
    <property type="match status" value="1"/>
</dbReference>
<sequence length="395" mass="42197">MGPDRRPFCRIFRGQAPRRPALGFGRQDLLSSARRGVRRSRRCAAVLLDPDGGPGGVHPGRGQVTPSAAIIGIGGLTLGADEAAFLREADPWGVILFGRNIDSPDQVAALTDAVRMALGREAPILIDQEGGRVQRLRRPHWREWRTPLATVEAARDPRRAMWLRARLIADELRGVGIDVNCVPTADVARAETHPFLKSRCYGYDPETVIAAARGTAEGCLAGGVLPVMKHMPGHGRGRADSHHELPVVRAARGELETDFAPFRALNDLPLGMTAHVVFTDLGDGPATTDPGLIWTIREEIGFDGLLMSDDLGMNALGGTIAARTRAAIEAGCDIALFGNGGRDDNAGCIAAAGPMGADALRRAEAALARRRLPELADIDALEFELSEVVDGEVYG</sequence>
<comment type="similarity">
    <text evidence="2">Belongs to the glycosyl hydrolase 3 family.</text>
</comment>
<evidence type="ECO:0000256" key="5">
    <source>
        <dbReference type="ARBA" id="ARBA00023295"/>
    </source>
</evidence>
<protein>
    <recommendedName>
        <fullName evidence="3">beta-N-acetylhexosaminidase</fullName>
        <ecNumber evidence="3">3.2.1.52</ecNumber>
    </recommendedName>
</protein>
<evidence type="ECO:0000259" key="6">
    <source>
        <dbReference type="Pfam" id="PF00933"/>
    </source>
</evidence>
<keyword evidence="8" id="KW-1185">Reference proteome</keyword>
<evidence type="ECO:0000256" key="3">
    <source>
        <dbReference type="ARBA" id="ARBA00012663"/>
    </source>
</evidence>
<evidence type="ECO:0000256" key="4">
    <source>
        <dbReference type="ARBA" id="ARBA00022801"/>
    </source>
</evidence>
<dbReference type="GO" id="GO:0005975">
    <property type="term" value="P:carbohydrate metabolic process"/>
    <property type="evidence" value="ECO:0007669"/>
    <property type="project" value="InterPro"/>
</dbReference>
<dbReference type="PANTHER" id="PTHR30480:SF13">
    <property type="entry name" value="BETA-HEXOSAMINIDASE"/>
    <property type="match status" value="1"/>
</dbReference>
<dbReference type="AlphaFoldDB" id="A0A4R6AJJ3"/>
<dbReference type="EC" id="3.2.1.52" evidence="3"/>
<evidence type="ECO:0000256" key="1">
    <source>
        <dbReference type="ARBA" id="ARBA00001231"/>
    </source>
</evidence>
<accession>A0A4R6AJJ3</accession>
<dbReference type="InterPro" id="IPR036962">
    <property type="entry name" value="Glyco_hydro_3_N_sf"/>
</dbReference>
<evidence type="ECO:0000313" key="7">
    <source>
        <dbReference type="EMBL" id="TDL84150.1"/>
    </source>
</evidence>